<protein>
    <submittedName>
        <fullName evidence="4">Serine phosphatase RsbU, regulator of sigma subunit</fullName>
    </submittedName>
</protein>
<dbReference type="CDD" id="cd16936">
    <property type="entry name" value="HATPase_RsbW-like"/>
    <property type="match status" value="1"/>
</dbReference>
<reference evidence="4" key="1">
    <citation type="submission" date="2020-02" db="EMBL/GenBank/DDBJ databases">
        <authorList>
            <person name="Meier V. D."/>
        </authorList>
    </citation>
    <scope>NUCLEOTIDE SEQUENCE</scope>
    <source>
        <strain evidence="4">AVDCRST_MAG41</strain>
    </source>
</reference>
<evidence type="ECO:0000256" key="2">
    <source>
        <dbReference type="SAM" id="MobiDB-lite"/>
    </source>
</evidence>
<dbReference type="GO" id="GO:0016791">
    <property type="term" value="F:phosphatase activity"/>
    <property type="evidence" value="ECO:0007669"/>
    <property type="project" value="TreeGrafter"/>
</dbReference>
<dbReference type="PANTHER" id="PTHR43156">
    <property type="entry name" value="STAGE II SPORULATION PROTEIN E-RELATED"/>
    <property type="match status" value="1"/>
</dbReference>
<dbReference type="InterPro" id="IPR036890">
    <property type="entry name" value="HATPase_C_sf"/>
</dbReference>
<feature type="domain" description="PPM-type phosphatase" evidence="3">
    <location>
        <begin position="48"/>
        <end position="258"/>
    </location>
</feature>
<feature type="region of interest" description="Disordered" evidence="2">
    <location>
        <begin position="1"/>
        <end position="28"/>
    </location>
</feature>
<dbReference type="SUPFAM" id="SSF55874">
    <property type="entry name" value="ATPase domain of HSP90 chaperone/DNA topoisomerase II/histidine kinase"/>
    <property type="match status" value="1"/>
</dbReference>
<evidence type="ECO:0000313" key="4">
    <source>
        <dbReference type="EMBL" id="CAA9211664.1"/>
    </source>
</evidence>
<evidence type="ECO:0000256" key="1">
    <source>
        <dbReference type="ARBA" id="ARBA00022801"/>
    </source>
</evidence>
<dbReference type="InterPro" id="IPR052016">
    <property type="entry name" value="Bact_Sigma-Reg"/>
</dbReference>
<dbReference type="Pfam" id="PF07228">
    <property type="entry name" value="SpoIIE"/>
    <property type="match status" value="1"/>
</dbReference>
<proteinExistence type="predicted"/>
<evidence type="ECO:0000259" key="3">
    <source>
        <dbReference type="SMART" id="SM00331"/>
    </source>
</evidence>
<dbReference type="SUPFAM" id="SSF81606">
    <property type="entry name" value="PP2C-like"/>
    <property type="match status" value="1"/>
</dbReference>
<dbReference type="EMBL" id="CADCTP010000002">
    <property type="protein sequence ID" value="CAA9211664.1"/>
    <property type="molecule type" value="Genomic_DNA"/>
</dbReference>
<sequence>MSPPGFPTVHSGQNRGVDQQDAPDSGELPQVRLRRALLPARLPEVEGLPLTARYLPAGSPDGVGADWYDVIPLEGGAVALVVGDVQGADLTATVLTAQLRGAVRAYTLEGHAPAAVVTRINELHLGLADGRTATLAYVLVHPAERILTVARAGHPPPLLVAPGEDPCLLEAADGPPLGSRPGEVWREATTQVAPGSALVLYTDGLLGGGPAAEDGLDRLLERVGKEAPVREPDRMADLLTEFVGDRPEQDAVFLVGRLAGADRDPGSTLRRTLPPTAESAGVARWLVNDLLRDLVDEDTRDTAALLTTELVSNAIRHTRDELVISVRLAAGRLRVGVSDSSHRRPQLVQVGSRDTSGRGLHLVQALADGWGVDPDERGLGKTVWFEVAAG</sequence>
<dbReference type="InterPro" id="IPR036457">
    <property type="entry name" value="PPM-type-like_dom_sf"/>
</dbReference>
<organism evidence="4">
    <name type="scientific">uncultured Mycobacteriales bacterium</name>
    <dbReference type="NCBI Taxonomy" id="581187"/>
    <lineage>
        <taxon>Bacteria</taxon>
        <taxon>Bacillati</taxon>
        <taxon>Actinomycetota</taxon>
        <taxon>Actinomycetes</taxon>
        <taxon>Mycobacteriales</taxon>
        <taxon>environmental samples</taxon>
    </lineage>
</organism>
<keyword evidence="1" id="KW-0378">Hydrolase</keyword>
<dbReference type="AlphaFoldDB" id="A0A6J4H0E5"/>
<gene>
    <name evidence="4" type="ORF">AVDCRST_MAG41-10</name>
</gene>
<dbReference type="PANTHER" id="PTHR43156:SF2">
    <property type="entry name" value="STAGE II SPORULATION PROTEIN E"/>
    <property type="match status" value="1"/>
</dbReference>
<dbReference type="InterPro" id="IPR001932">
    <property type="entry name" value="PPM-type_phosphatase-like_dom"/>
</dbReference>
<accession>A0A6J4H0E5</accession>
<dbReference type="Gene3D" id="3.30.565.10">
    <property type="entry name" value="Histidine kinase-like ATPase, C-terminal domain"/>
    <property type="match status" value="1"/>
</dbReference>
<name>A0A6J4H0E5_9ACTN</name>
<dbReference type="SMART" id="SM00331">
    <property type="entry name" value="PP2C_SIG"/>
    <property type="match status" value="1"/>
</dbReference>
<dbReference type="Gene3D" id="3.60.40.10">
    <property type="entry name" value="PPM-type phosphatase domain"/>
    <property type="match status" value="1"/>
</dbReference>
<dbReference type="InterPro" id="IPR003594">
    <property type="entry name" value="HATPase_dom"/>
</dbReference>
<dbReference type="Pfam" id="PF13581">
    <property type="entry name" value="HATPase_c_2"/>
    <property type="match status" value="1"/>
</dbReference>